<dbReference type="Proteomes" id="UP001166286">
    <property type="component" value="Unassembled WGS sequence"/>
</dbReference>
<dbReference type="EMBL" id="JAFEKC020000020">
    <property type="protein sequence ID" value="KAK0508601.1"/>
    <property type="molecule type" value="Genomic_DNA"/>
</dbReference>
<accession>A0AA39U659</accession>
<evidence type="ECO:0000313" key="2">
    <source>
        <dbReference type="EMBL" id="KAK0508601.1"/>
    </source>
</evidence>
<gene>
    <name evidence="2" type="ORF">JMJ35_008877</name>
</gene>
<organism evidence="2 3">
    <name type="scientific">Cladonia borealis</name>
    <dbReference type="NCBI Taxonomy" id="184061"/>
    <lineage>
        <taxon>Eukaryota</taxon>
        <taxon>Fungi</taxon>
        <taxon>Dikarya</taxon>
        <taxon>Ascomycota</taxon>
        <taxon>Pezizomycotina</taxon>
        <taxon>Lecanoromycetes</taxon>
        <taxon>OSLEUM clade</taxon>
        <taxon>Lecanoromycetidae</taxon>
        <taxon>Lecanorales</taxon>
        <taxon>Lecanorineae</taxon>
        <taxon>Cladoniaceae</taxon>
        <taxon>Cladonia</taxon>
    </lineage>
</organism>
<reference evidence="2" key="1">
    <citation type="submission" date="2023-03" db="EMBL/GenBank/DDBJ databases">
        <title>Complete genome of Cladonia borealis.</title>
        <authorList>
            <person name="Park H."/>
        </authorList>
    </citation>
    <scope>NUCLEOTIDE SEQUENCE</scope>
    <source>
        <strain evidence="2">ANT050790</strain>
    </source>
</reference>
<proteinExistence type="predicted"/>
<evidence type="ECO:0000256" key="1">
    <source>
        <dbReference type="SAM" id="SignalP"/>
    </source>
</evidence>
<evidence type="ECO:0000313" key="3">
    <source>
        <dbReference type="Proteomes" id="UP001166286"/>
    </source>
</evidence>
<feature type="signal peptide" evidence="1">
    <location>
        <begin position="1"/>
        <end position="19"/>
    </location>
</feature>
<feature type="chain" id="PRO_5041435299" evidence="1">
    <location>
        <begin position="20"/>
        <end position="210"/>
    </location>
</feature>
<comment type="caution">
    <text evidence="2">The sequence shown here is derived from an EMBL/GenBank/DDBJ whole genome shotgun (WGS) entry which is preliminary data.</text>
</comment>
<protein>
    <submittedName>
        <fullName evidence="2">Uncharacterized protein</fullName>
    </submittedName>
</protein>
<keyword evidence="1" id="KW-0732">Signal</keyword>
<sequence length="210" mass="23038">MQLRNVFQISLHLLAIARAAVLVSNTTEDDQLLPRAPEEREVLALFNFREVPATTSEGKTLFPMHSSLFIAGTETDGPLRIEVRRAIVVTKDLEYRGLDYGAGQSGKPPPKYAQARAIPQGTTTLTNSEILNLETGEGPVQRALATDIEYRSGPANAGNLNTCHSYNTRLVKELGFTITDDAASLFNDYDEISAKINTDNINQKLTGVKF</sequence>
<dbReference type="AlphaFoldDB" id="A0AA39U659"/>
<keyword evidence="3" id="KW-1185">Reference proteome</keyword>
<name>A0AA39U659_9LECA</name>